<dbReference type="InterPro" id="IPR014710">
    <property type="entry name" value="RmlC-like_jellyroll"/>
</dbReference>
<evidence type="ECO:0000313" key="2">
    <source>
        <dbReference type="Proteomes" id="UP000190162"/>
    </source>
</evidence>
<dbReference type="GO" id="GO:0051213">
    <property type="term" value="F:dioxygenase activity"/>
    <property type="evidence" value="ECO:0007669"/>
    <property type="project" value="UniProtKB-KW"/>
</dbReference>
<evidence type="ECO:0000313" key="1">
    <source>
        <dbReference type="EMBL" id="SKA69108.1"/>
    </source>
</evidence>
<dbReference type="CDD" id="cd10548">
    <property type="entry name" value="cupin_CDO"/>
    <property type="match status" value="1"/>
</dbReference>
<dbReference type="Gene3D" id="2.60.120.10">
    <property type="entry name" value="Jelly Rolls"/>
    <property type="match status" value="1"/>
</dbReference>
<organism evidence="1 2">
    <name type="scientific">Enterovibrio nigricans DSM 22720</name>
    <dbReference type="NCBI Taxonomy" id="1121868"/>
    <lineage>
        <taxon>Bacteria</taxon>
        <taxon>Pseudomonadati</taxon>
        <taxon>Pseudomonadota</taxon>
        <taxon>Gammaproteobacteria</taxon>
        <taxon>Vibrionales</taxon>
        <taxon>Vibrionaceae</taxon>
        <taxon>Enterovibrio</taxon>
    </lineage>
</organism>
<keyword evidence="1" id="KW-0223">Dioxygenase</keyword>
<gene>
    <name evidence="1" type="ORF">SAMN02745132_04405</name>
</gene>
<protein>
    <submittedName>
        <fullName evidence="1">Cysteine dioxygenase type I</fullName>
    </submittedName>
</protein>
<reference evidence="2" key="1">
    <citation type="submission" date="2017-02" db="EMBL/GenBank/DDBJ databases">
        <authorList>
            <person name="Varghese N."/>
            <person name="Submissions S."/>
        </authorList>
    </citation>
    <scope>NUCLEOTIDE SEQUENCE [LARGE SCALE GENOMIC DNA]</scope>
    <source>
        <strain evidence="2">DSM 22720</strain>
    </source>
</reference>
<accession>A0A1T4VWD2</accession>
<keyword evidence="1" id="KW-0560">Oxidoreductase</keyword>
<dbReference type="EMBL" id="FUXU01000111">
    <property type="protein sequence ID" value="SKA69108.1"/>
    <property type="molecule type" value="Genomic_DNA"/>
</dbReference>
<name>A0A1T4VWD2_9GAMM</name>
<sequence>MTNARNIRQIPEQIRQTQVVQLQVAGQGGVSAAGRGKSSAEFIQFACPVKALGVELRVFVWQDETQIVMFNTITWQVVQRFTQTNIGINPDPGCQYWVSLDTNNRSISTGVGEIRKETETLSYRFKADSDEDEKIIHDMFHSIESIAVSFDEEAFDASSFRFPVTIQLPLAIIPANKLTMMDVADVSDPDQLAGPNYEKAKVTIINNLPGACQQLYANVAGQSFQLDTQDFPDFAEAINHSINTEGCWCHDKLIEKAKADEFGGGEKETYLRITLGENYGNSPGIPFVMEIWPIGHQSPIHNHGDANAIIRVLSGAITVNLYSMLSTVKTNQTPFKTATFTQEDVTWLSPGINQIHQLTNAQTDQACITIQCYQYSDSNTLHYEYFDFINDQDDKIEQFFPNSDMRFIEFKKIVKAEWEASQRQHSQSTRHAEFDHASR</sequence>
<dbReference type="Proteomes" id="UP000190162">
    <property type="component" value="Unassembled WGS sequence"/>
</dbReference>
<dbReference type="AlphaFoldDB" id="A0A1T4VWD2"/>
<proteinExistence type="predicted"/>
<dbReference type="OrthoDB" id="7059163at2"/>
<dbReference type="InterPro" id="IPR011051">
    <property type="entry name" value="RmlC_Cupin_sf"/>
</dbReference>
<dbReference type="SUPFAM" id="SSF51182">
    <property type="entry name" value="RmlC-like cupins"/>
    <property type="match status" value="1"/>
</dbReference>
<dbReference type="RefSeq" id="WP_078754487.1">
    <property type="nucleotide sequence ID" value="NZ_FUXU01000111.1"/>
</dbReference>
<keyword evidence="2" id="KW-1185">Reference proteome</keyword>